<dbReference type="FunFam" id="1.20.58.220:FF:000004">
    <property type="entry name" value="Phosphate-specific transport system accessory protein PhoU"/>
    <property type="match status" value="1"/>
</dbReference>
<comment type="function">
    <text evidence="7">Plays a role in the regulation of phosphate uptake.</text>
</comment>
<dbReference type="GO" id="GO:0006817">
    <property type="term" value="P:phosphate ion transport"/>
    <property type="evidence" value="ECO:0007669"/>
    <property type="project" value="UniProtKB-KW"/>
</dbReference>
<dbReference type="PANTHER" id="PTHR42930">
    <property type="entry name" value="PHOSPHATE-SPECIFIC TRANSPORT SYSTEM ACCESSORY PROTEIN PHOU"/>
    <property type="match status" value="1"/>
</dbReference>
<evidence type="ECO:0000256" key="1">
    <source>
        <dbReference type="ARBA" id="ARBA00004496"/>
    </source>
</evidence>
<dbReference type="Pfam" id="PF01895">
    <property type="entry name" value="PhoU"/>
    <property type="match status" value="2"/>
</dbReference>
<dbReference type="NCBIfam" id="TIGR02135">
    <property type="entry name" value="phoU_full"/>
    <property type="match status" value="1"/>
</dbReference>
<feature type="domain" description="PhoU" evidence="8">
    <location>
        <begin position="121"/>
        <end position="203"/>
    </location>
</feature>
<accession>A0A1G8YG49</accession>
<dbReference type="Proteomes" id="UP000198856">
    <property type="component" value="Unassembled WGS sequence"/>
</dbReference>
<evidence type="ECO:0000313" key="9">
    <source>
        <dbReference type="EMBL" id="SDK01798.1"/>
    </source>
</evidence>
<dbReference type="Gene3D" id="1.20.58.220">
    <property type="entry name" value="Phosphate transport system protein phou homolog 2, domain 2"/>
    <property type="match status" value="1"/>
</dbReference>
<reference evidence="9 10" key="1">
    <citation type="submission" date="2016-10" db="EMBL/GenBank/DDBJ databases">
        <authorList>
            <person name="de Groot N.N."/>
        </authorList>
    </citation>
    <scope>NUCLEOTIDE SEQUENCE [LARGE SCALE GENOMIC DNA]</scope>
    <source>
        <strain evidence="9 10">IBRC-M10015</strain>
    </source>
</reference>
<dbReference type="GO" id="GO:0005737">
    <property type="term" value="C:cytoplasm"/>
    <property type="evidence" value="ECO:0007669"/>
    <property type="project" value="UniProtKB-SubCell"/>
</dbReference>
<keyword evidence="10" id="KW-1185">Reference proteome</keyword>
<organism evidence="9 10">
    <name type="scientific">Halovenus aranensis</name>
    <dbReference type="NCBI Taxonomy" id="890420"/>
    <lineage>
        <taxon>Archaea</taxon>
        <taxon>Methanobacteriati</taxon>
        <taxon>Methanobacteriota</taxon>
        <taxon>Stenosarchaea group</taxon>
        <taxon>Halobacteria</taxon>
        <taxon>Halobacteriales</taxon>
        <taxon>Haloarculaceae</taxon>
        <taxon>Halovenus</taxon>
    </lineage>
</organism>
<evidence type="ECO:0000256" key="4">
    <source>
        <dbReference type="ARBA" id="ARBA00022448"/>
    </source>
</evidence>
<dbReference type="InterPro" id="IPR028366">
    <property type="entry name" value="PhoU"/>
</dbReference>
<evidence type="ECO:0000259" key="8">
    <source>
        <dbReference type="Pfam" id="PF01895"/>
    </source>
</evidence>
<evidence type="ECO:0000313" key="10">
    <source>
        <dbReference type="Proteomes" id="UP000198856"/>
    </source>
</evidence>
<evidence type="ECO:0000256" key="5">
    <source>
        <dbReference type="ARBA" id="ARBA00022490"/>
    </source>
</evidence>
<keyword evidence="5 7" id="KW-0963">Cytoplasm</keyword>
<comment type="subcellular location">
    <subcellularLocation>
        <location evidence="1 7">Cytoplasm</location>
    </subcellularLocation>
</comment>
<evidence type="ECO:0000256" key="2">
    <source>
        <dbReference type="ARBA" id="ARBA00008107"/>
    </source>
</evidence>
<dbReference type="InterPro" id="IPR038078">
    <property type="entry name" value="PhoU-like_sf"/>
</dbReference>
<dbReference type="PIRSF" id="PIRSF003107">
    <property type="entry name" value="PhoU"/>
    <property type="match status" value="1"/>
</dbReference>
<comment type="similarity">
    <text evidence="2 7">Belongs to the PhoU family.</text>
</comment>
<feature type="domain" description="PhoU" evidence="8">
    <location>
        <begin position="20"/>
        <end position="104"/>
    </location>
</feature>
<dbReference type="SUPFAM" id="SSF109755">
    <property type="entry name" value="PhoU-like"/>
    <property type="match status" value="1"/>
</dbReference>
<dbReference type="STRING" id="890420.SAMN05216226_11489"/>
<name>A0A1G8YG49_9EURY</name>
<dbReference type="AlphaFoldDB" id="A0A1G8YG49"/>
<protein>
    <recommendedName>
        <fullName evidence="7">Phosphate-specific transport system accessory protein PhoU</fullName>
    </recommendedName>
</protein>
<dbReference type="OrthoDB" id="7738at2157"/>
<proteinExistence type="inferred from homology"/>
<dbReference type="PANTHER" id="PTHR42930:SF3">
    <property type="entry name" value="PHOSPHATE-SPECIFIC TRANSPORT SYSTEM ACCESSORY PROTEIN PHOU"/>
    <property type="match status" value="1"/>
</dbReference>
<evidence type="ECO:0000256" key="6">
    <source>
        <dbReference type="ARBA" id="ARBA00022592"/>
    </source>
</evidence>
<dbReference type="GO" id="GO:0030643">
    <property type="term" value="P:intracellular phosphate ion homeostasis"/>
    <property type="evidence" value="ECO:0007669"/>
    <property type="project" value="InterPro"/>
</dbReference>
<keyword evidence="6 7" id="KW-0592">Phosphate transport</keyword>
<dbReference type="EMBL" id="FNFC01000014">
    <property type="protein sequence ID" value="SDK01798.1"/>
    <property type="molecule type" value="Genomic_DNA"/>
</dbReference>
<dbReference type="InterPro" id="IPR026022">
    <property type="entry name" value="PhoU_dom"/>
</dbReference>
<dbReference type="RefSeq" id="WP_092704063.1">
    <property type="nucleotide sequence ID" value="NZ_FNFC01000014.1"/>
</dbReference>
<gene>
    <name evidence="9" type="ORF">SAMN05216226_11489</name>
</gene>
<comment type="subunit">
    <text evidence="3 7">Homodimer.</text>
</comment>
<evidence type="ECO:0000256" key="3">
    <source>
        <dbReference type="ARBA" id="ARBA00011738"/>
    </source>
</evidence>
<dbReference type="GO" id="GO:0045936">
    <property type="term" value="P:negative regulation of phosphate metabolic process"/>
    <property type="evidence" value="ECO:0007669"/>
    <property type="project" value="InterPro"/>
</dbReference>
<evidence type="ECO:0000256" key="7">
    <source>
        <dbReference type="PIRNR" id="PIRNR003107"/>
    </source>
</evidence>
<keyword evidence="4 7" id="KW-0813">Transport</keyword>
<sequence length="216" mass="23884">MPRERYQEQLWELRGEVAALGDLVCDRYALAVEALATGDPRTADRVIDGDTEINEWYLDTEARCTELVALQQPVAGDLRFITASFKILTDIERVGDLATNLARYGREAEGDVEETVALEPLATTAGEMVDDALRAYARDDADAARAVAERDDALDEACADASETVVRELMASDDPALEPVSRMLLAIRDIERVGDHAVNVCARTVYMVDREDDLIY</sequence>